<dbReference type="Gene3D" id="2.20.70.10">
    <property type="match status" value="1"/>
</dbReference>
<reference evidence="2 3" key="1">
    <citation type="journal article" date="2011" name="J. Bacteriol.">
        <title>Genome sequence of Methyloversatilis universalis FAM5T, a methylotrophic representative of the order Rhodocyclales.</title>
        <authorList>
            <person name="Kittichotirat W."/>
            <person name="Good N.M."/>
            <person name="Hall R."/>
            <person name="Bringel F."/>
            <person name="Lajus A."/>
            <person name="Medigue C."/>
            <person name="Smalley N.E."/>
            <person name="Beck D."/>
            <person name="Bumgarner R."/>
            <person name="Vuilleumier S."/>
            <person name="Kalyuzhnaya M.G."/>
        </authorList>
    </citation>
    <scope>NUCLEOTIDE SEQUENCE [LARGE SCALE GENOMIC DNA]</scope>
    <source>
        <strain evidence="3">ATCC BAA-1314 / JCM 13912 / FAM5</strain>
    </source>
</reference>
<keyword evidence="2" id="KW-0378">Hydrolase</keyword>
<evidence type="ECO:0000259" key="1">
    <source>
        <dbReference type="PROSITE" id="PS51462"/>
    </source>
</evidence>
<dbReference type="InterPro" id="IPR029401">
    <property type="entry name" value="Nudix_N"/>
</dbReference>
<feature type="domain" description="Nudix hydrolase" evidence="1">
    <location>
        <begin position="22"/>
        <end position="159"/>
    </location>
</feature>
<dbReference type="EMBL" id="AFHG01000052">
    <property type="protein sequence ID" value="EGK71211.1"/>
    <property type="molecule type" value="Genomic_DNA"/>
</dbReference>
<accession>F5RE80</accession>
<dbReference type="eggNOG" id="COG1051">
    <property type="taxonomic scope" value="Bacteria"/>
</dbReference>
<dbReference type="Gene3D" id="3.90.79.10">
    <property type="entry name" value="Nucleoside Triphosphate Pyrophosphohydrolase"/>
    <property type="match status" value="1"/>
</dbReference>
<dbReference type="Proteomes" id="UP000005019">
    <property type="component" value="Unassembled WGS sequence"/>
</dbReference>
<dbReference type="PANTHER" id="PTHR43222:SF2">
    <property type="entry name" value="NUDIX HYDROLASE 23, CHLOROPLASTIC"/>
    <property type="match status" value="1"/>
</dbReference>
<keyword evidence="3" id="KW-1185">Reference proteome</keyword>
<comment type="caution">
    <text evidence="2">The sequence shown here is derived from an EMBL/GenBank/DDBJ whole genome shotgun (WGS) entry which is preliminary data.</text>
</comment>
<dbReference type="PROSITE" id="PS51462">
    <property type="entry name" value="NUDIX"/>
    <property type="match status" value="1"/>
</dbReference>
<dbReference type="Pfam" id="PF14803">
    <property type="entry name" value="Zn_ribbon_Nudix"/>
    <property type="match status" value="1"/>
</dbReference>
<dbReference type="GO" id="GO:0016787">
    <property type="term" value="F:hydrolase activity"/>
    <property type="evidence" value="ECO:0007669"/>
    <property type="project" value="UniProtKB-KW"/>
</dbReference>
<dbReference type="AlphaFoldDB" id="F5RE80"/>
<dbReference type="PANTHER" id="PTHR43222">
    <property type="entry name" value="NUDIX HYDROLASE 23"/>
    <property type="match status" value="1"/>
</dbReference>
<dbReference type="STRING" id="1000565.METUNv1_02598"/>
<dbReference type="InterPro" id="IPR000086">
    <property type="entry name" value="NUDIX_hydrolase_dom"/>
</dbReference>
<evidence type="ECO:0000313" key="2">
    <source>
        <dbReference type="EMBL" id="EGK71211.1"/>
    </source>
</evidence>
<proteinExistence type="predicted"/>
<dbReference type="SUPFAM" id="SSF55811">
    <property type="entry name" value="Nudix"/>
    <property type="match status" value="1"/>
</dbReference>
<dbReference type="OrthoDB" id="5417595at2"/>
<protein>
    <submittedName>
        <fullName evidence="2">NTP pyrophosphohydrolase</fullName>
    </submittedName>
</protein>
<dbReference type="CDD" id="cd04511">
    <property type="entry name" value="NUDIX_Hydrolase"/>
    <property type="match status" value="1"/>
</dbReference>
<dbReference type="Pfam" id="PF00293">
    <property type="entry name" value="NUDIX"/>
    <property type="match status" value="1"/>
</dbReference>
<evidence type="ECO:0000313" key="3">
    <source>
        <dbReference type="Proteomes" id="UP000005019"/>
    </source>
</evidence>
<name>F5RE80_METUF</name>
<organism evidence="2 3">
    <name type="scientific">Methyloversatilis universalis (strain ATCC BAA-1314 / DSM 25237 / JCM 13912 / CCUG 52030 / FAM5)</name>
    <dbReference type="NCBI Taxonomy" id="1000565"/>
    <lineage>
        <taxon>Bacteria</taxon>
        <taxon>Pseudomonadati</taxon>
        <taxon>Pseudomonadota</taxon>
        <taxon>Betaproteobacteria</taxon>
        <taxon>Nitrosomonadales</taxon>
        <taxon>Sterolibacteriaceae</taxon>
        <taxon>Methyloversatilis</taxon>
    </lineage>
</organism>
<sequence>MKYCTHCGGGVELKVPDGDNRPRHVCTACGRIHYQNPRIIVGTLPVWQDRVLLCRRAIEPRYGYWTLPAGFMENGESAAEGAQRETLEEACARVRVLEPYTLVSVPFIDQLHLLFRAELLDLDFAPGTESLEVRLFEEADIPWDDLAFRSVSLTLRAFFEERRSGRFGVHHVSLPPIDN</sequence>
<gene>
    <name evidence="2" type="ORF">METUNv1_02598</name>
</gene>
<dbReference type="InterPro" id="IPR015797">
    <property type="entry name" value="NUDIX_hydrolase-like_dom_sf"/>
</dbReference>
<dbReference type="RefSeq" id="WP_008062321.1">
    <property type="nucleotide sequence ID" value="NZ_AFHG01000052.1"/>
</dbReference>